<gene>
    <name evidence="2" type="ORF">D8674_024585</name>
</gene>
<protein>
    <submittedName>
        <fullName evidence="2">Mini-chromosome maintenance complex-binding protein-like</fullName>
    </submittedName>
</protein>
<reference evidence="3" key="2">
    <citation type="submission" date="2019-10" db="EMBL/GenBank/DDBJ databases">
        <title>A de novo genome assembly of a pear dwarfing rootstock.</title>
        <authorList>
            <person name="Wang F."/>
            <person name="Wang J."/>
            <person name="Li S."/>
            <person name="Zhang Y."/>
            <person name="Fang M."/>
            <person name="Ma L."/>
            <person name="Zhao Y."/>
            <person name="Jiang S."/>
        </authorList>
    </citation>
    <scope>NUCLEOTIDE SEQUENCE [LARGE SCALE GENOMIC DNA]</scope>
</reference>
<feature type="compositionally biased region" description="Basic and acidic residues" evidence="1">
    <location>
        <begin position="13"/>
        <end position="23"/>
    </location>
</feature>
<organism evidence="2 3">
    <name type="scientific">Pyrus ussuriensis x Pyrus communis</name>
    <dbReference type="NCBI Taxonomy" id="2448454"/>
    <lineage>
        <taxon>Eukaryota</taxon>
        <taxon>Viridiplantae</taxon>
        <taxon>Streptophyta</taxon>
        <taxon>Embryophyta</taxon>
        <taxon>Tracheophyta</taxon>
        <taxon>Spermatophyta</taxon>
        <taxon>Magnoliopsida</taxon>
        <taxon>eudicotyledons</taxon>
        <taxon>Gunneridae</taxon>
        <taxon>Pentapetalae</taxon>
        <taxon>rosids</taxon>
        <taxon>fabids</taxon>
        <taxon>Rosales</taxon>
        <taxon>Rosaceae</taxon>
        <taxon>Amygdaloideae</taxon>
        <taxon>Maleae</taxon>
        <taxon>Pyrus</taxon>
    </lineage>
</organism>
<reference evidence="2 3" key="3">
    <citation type="submission" date="2019-11" db="EMBL/GenBank/DDBJ databases">
        <title>A de novo genome assembly of a pear dwarfing rootstock.</title>
        <authorList>
            <person name="Wang F."/>
            <person name="Wang J."/>
            <person name="Li S."/>
            <person name="Zhang Y."/>
            <person name="Fang M."/>
            <person name="Ma L."/>
            <person name="Zhao Y."/>
            <person name="Jiang S."/>
        </authorList>
    </citation>
    <scope>NUCLEOTIDE SEQUENCE [LARGE SCALE GENOMIC DNA]</scope>
    <source>
        <strain evidence="2">S2</strain>
        <tissue evidence="2">Leaf</tissue>
    </source>
</reference>
<keyword evidence="3" id="KW-1185">Reference proteome</keyword>
<evidence type="ECO:0000313" key="3">
    <source>
        <dbReference type="Proteomes" id="UP000327157"/>
    </source>
</evidence>
<feature type="region of interest" description="Disordered" evidence="1">
    <location>
        <begin position="1"/>
        <end position="28"/>
    </location>
</feature>
<name>A0A5N5H762_9ROSA</name>
<evidence type="ECO:0000256" key="1">
    <source>
        <dbReference type="SAM" id="MobiDB-lite"/>
    </source>
</evidence>
<dbReference type="AlphaFoldDB" id="A0A5N5H762"/>
<reference evidence="2 3" key="1">
    <citation type="submission" date="2019-09" db="EMBL/GenBank/DDBJ databases">
        <authorList>
            <person name="Ou C."/>
        </authorList>
    </citation>
    <scope>NUCLEOTIDE SEQUENCE [LARGE SCALE GENOMIC DNA]</scope>
    <source>
        <strain evidence="2">S2</strain>
        <tissue evidence="2">Leaf</tissue>
    </source>
</reference>
<evidence type="ECO:0000313" key="2">
    <source>
        <dbReference type="EMBL" id="KAB2622403.1"/>
    </source>
</evidence>
<sequence>MDISEGMILTHTTDAKFGRKKAPEPQQNVQSIDGVVTNGSSSCEENTGKRRTMSSMYPKLYTNLLQEI</sequence>
<proteinExistence type="predicted"/>
<comment type="caution">
    <text evidence="2">The sequence shown here is derived from an EMBL/GenBank/DDBJ whole genome shotgun (WGS) entry which is preliminary data.</text>
</comment>
<dbReference type="EMBL" id="SMOL01000231">
    <property type="protein sequence ID" value="KAB2622403.1"/>
    <property type="molecule type" value="Genomic_DNA"/>
</dbReference>
<dbReference type="Proteomes" id="UP000327157">
    <property type="component" value="Chromosome 4"/>
</dbReference>
<accession>A0A5N5H762</accession>